<comment type="caution">
    <text evidence="1">The sequence shown here is derived from an EMBL/GenBank/DDBJ whole genome shotgun (WGS) entry which is preliminary data.</text>
</comment>
<dbReference type="OrthoDB" id="3531364at2759"/>
<organism evidence="1 2">
    <name type="scientific">Sclerotinia borealis (strain F-4128)</name>
    <dbReference type="NCBI Taxonomy" id="1432307"/>
    <lineage>
        <taxon>Eukaryota</taxon>
        <taxon>Fungi</taxon>
        <taxon>Dikarya</taxon>
        <taxon>Ascomycota</taxon>
        <taxon>Pezizomycotina</taxon>
        <taxon>Leotiomycetes</taxon>
        <taxon>Helotiales</taxon>
        <taxon>Sclerotiniaceae</taxon>
        <taxon>Sclerotinia</taxon>
    </lineage>
</organism>
<dbReference type="HOGENOM" id="CLU_2706276_0_0_1"/>
<name>W9C7I8_SCLBF</name>
<evidence type="ECO:0000313" key="1">
    <source>
        <dbReference type="EMBL" id="ESZ90550.1"/>
    </source>
</evidence>
<keyword evidence="2" id="KW-1185">Reference proteome</keyword>
<reference evidence="1 2" key="1">
    <citation type="journal article" date="2014" name="Genome Announc.">
        <title>Draft genome sequence of Sclerotinia borealis, a psychrophilic plant pathogenic fungus.</title>
        <authorList>
            <person name="Mardanov A.V."/>
            <person name="Beletsky A.V."/>
            <person name="Kadnikov V.V."/>
            <person name="Ignatov A.N."/>
            <person name="Ravin N.V."/>
        </authorList>
    </citation>
    <scope>NUCLEOTIDE SEQUENCE [LARGE SCALE GENOMIC DNA]</scope>
    <source>
        <strain evidence="2">F-4157</strain>
    </source>
</reference>
<dbReference type="Proteomes" id="UP000019487">
    <property type="component" value="Unassembled WGS sequence"/>
</dbReference>
<sequence>MGNKNARGSAASIRPSTAIFAEIAKQKELAADTDLTILPTHSAIKILGDNEILFISIQSVVLPMPPRLGLVSL</sequence>
<dbReference type="AlphaFoldDB" id="W9C7I8"/>
<gene>
    <name evidence="1" type="ORF">SBOR_9057</name>
</gene>
<protein>
    <submittedName>
        <fullName evidence="1">Uncharacterized protein</fullName>
    </submittedName>
</protein>
<dbReference type="EMBL" id="AYSA01000610">
    <property type="protein sequence ID" value="ESZ90550.1"/>
    <property type="molecule type" value="Genomic_DNA"/>
</dbReference>
<accession>W9C7I8</accession>
<evidence type="ECO:0000313" key="2">
    <source>
        <dbReference type="Proteomes" id="UP000019487"/>
    </source>
</evidence>
<proteinExistence type="predicted"/>